<organism evidence="1 2">
    <name type="scientific">Mythimna loreyi</name>
    <dbReference type="NCBI Taxonomy" id="667449"/>
    <lineage>
        <taxon>Eukaryota</taxon>
        <taxon>Metazoa</taxon>
        <taxon>Ecdysozoa</taxon>
        <taxon>Arthropoda</taxon>
        <taxon>Hexapoda</taxon>
        <taxon>Insecta</taxon>
        <taxon>Pterygota</taxon>
        <taxon>Neoptera</taxon>
        <taxon>Endopterygota</taxon>
        <taxon>Lepidoptera</taxon>
        <taxon>Glossata</taxon>
        <taxon>Ditrysia</taxon>
        <taxon>Noctuoidea</taxon>
        <taxon>Noctuidae</taxon>
        <taxon>Noctuinae</taxon>
        <taxon>Hadenini</taxon>
        <taxon>Mythimna</taxon>
    </lineage>
</organism>
<dbReference type="EMBL" id="CM056808">
    <property type="protein sequence ID" value="KAJ8704246.1"/>
    <property type="molecule type" value="Genomic_DNA"/>
</dbReference>
<keyword evidence="2" id="KW-1185">Reference proteome</keyword>
<protein>
    <submittedName>
        <fullName evidence="1">Uncharacterized protein</fullName>
    </submittedName>
</protein>
<evidence type="ECO:0000313" key="1">
    <source>
        <dbReference type="EMBL" id="KAJ8704246.1"/>
    </source>
</evidence>
<accession>A0ACC2Q2A8</accession>
<gene>
    <name evidence="1" type="ORF">PYW08_012970</name>
</gene>
<comment type="caution">
    <text evidence="1">The sequence shown here is derived from an EMBL/GenBank/DDBJ whole genome shotgun (WGS) entry which is preliminary data.</text>
</comment>
<dbReference type="Proteomes" id="UP001231649">
    <property type="component" value="Chromosome 32"/>
</dbReference>
<evidence type="ECO:0000313" key="2">
    <source>
        <dbReference type="Proteomes" id="UP001231649"/>
    </source>
</evidence>
<reference evidence="1" key="1">
    <citation type="submission" date="2023-03" db="EMBL/GenBank/DDBJ databases">
        <title>Chromosome-level genomes of two armyworms, Mythimna separata and Mythimna loreyi, provide insights into the biosynthesis and reception of sex pheromones.</title>
        <authorList>
            <person name="Zhao H."/>
        </authorList>
    </citation>
    <scope>NUCLEOTIDE SEQUENCE</scope>
    <source>
        <strain evidence="1">BeijingLab</strain>
    </source>
</reference>
<proteinExistence type="predicted"/>
<name>A0ACC2Q2A8_9NEOP</name>
<sequence>MDKCNIVDPSETLIKQLKDVVKVFVTKLLGKWRECKYMFDRFNNNHASWLSEEFKLPKMESRPQPTSSEKRRGRPKKLFADCADRSKKRKLKPLVSRFTTEKLGLATEASLVRAGKRKAAQVLKLAITSTPKRLKKMEKAHTCSVNIVPYTAEEALGLIVDLNLTKAEYKTMRVGAKKRGADIYPSYHVIADVKLKCYPLNLRVTENEAVVPLQDLLDHTIQRLAQVQSEVIVSNMDDNIDTLEVYYKRGLDGSGGHSIYKQNFTNNSMYADSNIILCTIVPLEVSEMREMKKKNYWKNMTPSSIRFCRPISFKLKKERP</sequence>